<organism evidence="2 3">
    <name type="scientific">phage Lak_Megaphage_Sonny</name>
    <dbReference type="NCBI Taxonomy" id="3109229"/>
    <lineage>
        <taxon>Viruses</taxon>
        <taxon>Duplodnaviria</taxon>
        <taxon>Heunggongvirae</taxon>
        <taxon>Uroviricota</taxon>
        <taxon>Caudoviricetes</taxon>
        <taxon>Caudoviricetes code 15 clade</taxon>
    </lineage>
</organism>
<evidence type="ECO:0000313" key="3">
    <source>
        <dbReference type="Proteomes" id="UP001358193"/>
    </source>
</evidence>
<accession>A0ABZ0Z6G1</accession>
<feature type="compositionally biased region" description="Low complexity" evidence="1">
    <location>
        <begin position="31"/>
        <end position="86"/>
    </location>
</feature>
<feature type="compositionally biased region" description="Low complexity" evidence="1">
    <location>
        <begin position="187"/>
        <end position="221"/>
    </location>
</feature>
<proteinExistence type="predicted"/>
<feature type="region of interest" description="Disordered" evidence="1">
    <location>
        <begin position="27"/>
        <end position="86"/>
    </location>
</feature>
<keyword evidence="3" id="KW-1185">Reference proteome</keyword>
<sequence length="221" mass="24827">MSIKIKVKKHINENKNAKWNGWDAIFEEDANQNQQQQNTDQNQQNDNQQSTDQNQQNQQQQSTDQNQQNNNQQSTDQNQQNASTNQPAVDVNKFVTEVQNFYIGLSTYLKGACDPKKMKEALPTYVTLKETEPYKGKEQAFANAVNELTKIDEKDYQKIMPGFSKIIEELGKYVSAVAQLTASGEKAQPVTQQPAPAQTQGQPVTTTTTAPTANTQQQSNQ</sequence>
<dbReference type="EMBL" id="OR769223">
    <property type="protein sequence ID" value="WQJ53800.1"/>
    <property type="molecule type" value="Genomic_DNA"/>
</dbReference>
<feature type="region of interest" description="Disordered" evidence="1">
    <location>
        <begin position="183"/>
        <end position="221"/>
    </location>
</feature>
<protein>
    <submittedName>
        <fullName evidence="2">Uncharacterized protein</fullName>
    </submittedName>
</protein>
<evidence type="ECO:0000256" key="1">
    <source>
        <dbReference type="SAM" id="MobiDB-lite"/>
    </source>
</evidence>
<reference evidence="2 3" key="1">
    <citation type="submission" date="2023-11" db="EMBL/GenBank/DDBJ databases">
        <authorList>
            <person name="Cook R."/>
            <person name="Crisci M."/>
            <person name="Pye H."/>
            <person name="Adriaenssens E."/>
            <person name="Santini J."/>
        </authorList>
    </citation>
    <scope>NUCLEOTIDE SEQUENCE [LARGE SCALE GENOMIC DNA]</scope>
    <source>
        <strain evidence="2">Lak_Megaphage_Sonny</strain>
    </source>
</reference>
<evidence type="ECO:0000313" key="2">
    <source>
        <dbReference type="EMBL" id="WQJ53800.1"/>
    </source>
</evidence>
<dbReference type="Proteomes" id="UP001358193">
    <property type="component" value="Segment"/>
</dbReference>
<name>A0ABZ0Z6G1_9CAUD</name>